<organism evidence="1 2">
    <name type="scientific">Ancylobacter polymorphus</name>
    <dbReference type="NCBI Taxonomy" id="223390"/>
    <lineage>
        <taxon>Bacteria</taxon>
        <taxon>Pseudomonadati</taxon>
        <taxon>Pseudomonadota</taxon>
        <taxon>Alphaproteobacteria</taxon>
        <taxon>Hyphomicrobiales</taxon>
        <taxon>Xanthobacteraceae</taxon>
        <taxon>Ancylobacter</taxon>
    </lineage>
</organism>
<evidence type="ECO:0000313" key="2">
    <source>
        <dbReference type="Proteomes" id="UP000831684"/>
    </source>
</evidence>
<proteinExistence type="predicted"/>
<dbReference type="RefSeq" id="WP_244376839.1">
    <property type="nucleotide sequence ID" value="NZ_CP083239.1"/>
</dbReference>
<dbReference type="AlphaFoldDB" id="A0A9E6ZRI5"/>
<gene>
    <name evidence="1" type="ORF">K9D25_17140</name>
</gene>
<evidence type="ECO:0000313" key="1">
    <source>
        <dbReference type="EMBL" id="UOK70436.1"/>
    </source>
</evidence>
<protein>
    <submittedName>
        <fullName evidence="1">Uncharacterized protein</fullName>
    </submittedName>
</protein>
<reference evidence="1" key="1">
    <citation type="submission" date="2021-09" db="EMBL/GenBank/DDBJ databases">
        <title>Network and meta-omics reveal the key degrader and cooperation patterns in an efficient 1,4-dioxane-degrading microbial community.</title>
        <authorList>
            <person name="Dai C."/>
        </authorList>
    </citation>
    <scope>NUCLEOTIDE SEQUENCE</scope>
    <source>
        <strain evidence="1">ZM13</strain>
    </source>
</reference>
<dbReference type="KEGG" id="apol:K9D25_17140"/>
<sequence>MRYALSAVVDVVATATELSPHHVNMQARRLQELGELSRSPGGRLPALVNAAQVSRLILALLIDRPLVEAARLAATMSDYRHEGMPVGDYIGRMLVSAGGPDFLTPTSVLTAKASITVHAPDAVVVRHSCLDDPLEEIFTAAGSTWSPDDADGITSARTLPGRLLHRIGRGLAGVAE</sequence>
<accession>A0A9E6ZRI5</accession>
<name>A0A9E6ZRI5_9HYPH</name>
<dbReference type="EMBL" id="CP083239">
    <property type="protein sequence ID" value="UOK70436.1"/>
    <property type="molecule type" value="Genomic_DNA"/>
</dbReference>
<dbReference type="Proteomes" id="UP000831684">
    <property type="component" value="Chromosome"/>
</dbReference>